<dbReference type="EMBL" id="KN042430">
    <property type="protein sequence ID" value="KFH62803.1"/>
    <property type="molecule type" value="Genomic_DNA"/>
</dbReference>
<accession>A0A086TLH6</accession>
<protein>
    <submittedName>
        <fullName evidence="2">Uncharacterized protein</fullName>
    </submittedName>
</protein>
<evidence type="ECO:0000313" key="3">
    <source>
        <dbReference type="Proteomes" id="UP000243308"/>
    </source>
</evidence>
<gene>
    <name evidence="2" type="ORF">MVEG_11329</name>
</gene>
<dbReference type="AlphaFoldDB" id="A0A086TLH6"/>
<sequence length="59" mass="6610">MEGQEVFDDEDGDEDNTGHAVNDEDDESIEDLSHELVQLTEKSEPAFHPLIRALYHAVG</sequence>
<organism evidence="2 3">
    <name type="scientific">Podila verticillata NRRL 6337</name>
    <dbReference type="NCBI Taxonomy" id="1069443"/>
    <lineage>
        <taxon>Eukaryota</taxon>
        <taxon>Fungi</taxon>
        <taxon>Fungi incertae sedis</taxon>
        <taxon>Mucoromycota</taxon>
        <taxon>Mortierellomycotina</taxon>
        <taxon>Mortierellomycetes</taxon>
        <taxon>Mortierellales</taxon>
        <taxon>Mortierellaceae</taxon>
        <taxon>Podila</taxon>
    </lineage>
</organism>
<dbReference type="Proteomes" id="UP000243308">
    <property type="component" value="Unassembled WGS sequence"/>
</dbReference>
<evidence type="ECO:0000313" key="2">
    <source>
        <dbReference type="EMBL" id="KFH62803.1"/>
    </source>
</evidence>
<proteinExistence type="predicted"/>
<keyword evidence="3" id="KW-1185">Reference proteome</keyword>
<dbReference type="OrthoDB" id="2442794at2759"/>
<reference evidence="2 3" key="1">
    <citation type="submission" date="2011-02" db="EMBL/GenBank/DDBJ databases">
        <title>The Genome Sequence of Mortierella verticillata NRRL 6337.</title>
        <authorList>
            <consortium name="The Broad Institute Genome Sequencing Platform"/>
            <person name="Russ C."/>
            <person name="Cuomo C."/>
            <person name="Burger G."/>
            <person name="Gray M.W."/>
            <person name="Holland P.W.H."/>
            <person name="King N."/>
            <person name="Lang F.B.F."/>
            <person name="Roger A.J."/>
            <person name="Ruiz-Trillo I."/>
            <person name="Young S.K."/>
            <person name="Zeng Q."/>
            <person name="Gargeya S."/>
            <person name="Alvarado L."/>
            <person name="Berlin A."/>
            <person name="Chapman S.B."/>
            <person name="Chen Z."/>
            <person name="Freedman E."/>
            <person name="Gellesch M."/>
            <person name="Goldberg J."/>
            <person name="Griggs A."/>
            <person name="Gujja S."/>
            <person name="Heilman E."/>
            <person name="Heiman D."/>
            <person name="Howarth C."/>
            <person name="Mehta T."/>
            <person name="Neiman D."/>
            <person name="Pearson M."/>
            <person name="Roberts A."/>
            <person name="Saif S."/>
            <person name="Shea T."/>
            <person name="Shenoy N."/>
            <person name="Sisk P."/>
            <person name="Stolte C."/>
            <person name="Sykes S."/>
            <person name="White J."/>
            <person name="Yandava C."/>
            <person name="Haas B."/>
            <person name="Nusbaum C."/>
            <person name="Birren B."/>
        </authorList>
    </citation>
    <scope>NUCLEOTIDE SEQUENCE [LARGE SCALE GENOMIC DNA]</scope>
    <source>
        <strain evidence="2 3">NRRL 6337</strain>
    </source>
</reference>
<feature type="region of interest" description="Disordered" evidence="1">
    <location>
        <begin position="1"/>
        <end position="30"/>
    </location>
</feature>
<name>A0A086TLH6_9FUNG</name>
<evidence type="ECO:0000256" key="1">
    <source>
        <dbReference type="SAM" id="MobiDB-lite"/>
    </source>
</evidence>
<feature type="compositionally biased region" description="Acidic residues" evidence="1">
    <location>
        <begin position="1"/>
        <end position="15"/>
    </location>
</feature>